<dbReference type="EnsemblPlants" id="PGSC0003DMT400095208">
    <property type="protein sequence ID" value="PGSC0003DMT400095208"/>
    <property type="gene ID" value="PGSC0003DMG400044779"/>
</dbReference>
<reference evidence="3" key="1">
    <citation type="journal article" date="2011" name="Nature">
        <title>Genome sequence and analysis of the tuber crop potato.</title>
        <authorList>
            <consortium name="The Potato Genome Sequencing Consortium"/>
        </authorList>
    </citation>
    <scope>NUCLEOTIDE SEQUENCE [LARGE SCALE GENOMIC DNA]</scope>
    <source>
        <strain evidence="3">cv. DM1-3 516 R44</strain>
    </source>
</reference>
<dbReference type="Proteomes" id="UP000011115">
    <property type="component" value="Unassembled WGS sequence"/>
</dbReference>
<protein>
    <submittedName>
        <fullName evidence="2">Uncharacterized protein</fullName>
    </submittedName>
</protein>
<name>M1DVT0_SOLTU</name>
<feature type="region of interest" description="Disordered" evidence="1">
    <location>
        <begin position="1"/>
        <end position="88"/>
    </location>
</feature>
<feature type="compositionally biased region" description="Polar residues" evidence="1">
    <location>
        <begin position="45"/>
        <end position="60"/>
    </location>
</feature>
<dbReference type="PaxDb" id="4113-PGSC0003DMT400095208"/>
<dbReference type="InParanoid" id="M1DVT0"/>
<dbReference type="HOGENOM" id="CLU_1974495_0_0_1"/>
<dbReference type="Gramene" id="PGSC0003DMT400095208">
    <property type="protein sequence ID" value="PGSC0003DMT400095208"/>
    <property type="gene ID" value="PGSC0003DMG400044779"/>
</dbReference>
<accession>M1DVT0</accession>
<reference evidence="2" key="2">
    <citation type="submission" date="2015-06" db="UniProtKB">
        <authorList>
            <consortium name="EnsemblPlants"/>
        </authorList>
    </citation>
    <scope>IDENTIFICATION</scope>
    <source>
        <strain evidence="2">DM1-3 516 R44</strain>
    </source>
</reference>
<dbReference type="AlphaFoldDB" id="M1DVT0"/>
<evidence type="ECO:0000313" key="3">
    <source>
        <dbReference type="Proteomes" id="UP000011115"/>
    </source>
</evidence>
<evidence type="ECO:0000256" key="1">
    <source>
        <dbReference type="SAM" id="MobiDB-lite"/>
    </source>
</evidence>
<sequence>MAKTKRNKVVTSNTKFEEESLPPPQLLKKQKDMVINEPSEAPRRSQPTSPQTSTQESVQPKNEGRRSDAPDSVPPMMLNSEPTASVQAQLAASVDDVAIDVEKADDDLAEKKDEEEMRNDEDEHGIA</sequence>
<feature type="region of interest" description="Disordered" evidence="1">
    <location>
        <begin position="101"/>
        <end position="127"/>
    </location>
</feature>
<evidence type="ECO:0000313" key="2">
    <source>
        <dbReference type="EnsemblPlants" id="PGSC0003DMT400095208"/>
    </source>
</evidence>
<organism evidence="2 3">
    <name type="scientific">Solanum tuberosum</name>
    <name type="common">Potato</name>
    <dbReference type="NCBI Taxonomy" id="4113"/>
    <lineage>
        <taxon>Eukaryota</taxon>
        <taxon>Viridiplantae</taxon>
        <taxon>Streptophyta</taxon>
        <taxon>Embryophyta</taxon>
        <taxon>Tracheophyta</taxon>
        <taxon>Spermatophyta</taxon>
        <taxon>Magnoliopsida</taxon>
        <taxon>eudicotyledons</taxon>
        <taxon>Gunneridae</taxon>
        <taxon>Pentapetalae</taxon>
        <taxon>asterids</taxon>
        <taxon>lamiids</taxon>
        <taxon>Solanales</taxon>
        <taxon>Solanaceae</taxon>
        <taxon>Solanoideae</taxon>
        <taxon>Solaneae</taxon>
        <taxon>Solanum</taxon>
    </lineage>
</organism>
<proteinExistence type="predicted"/>
<keyword evidence="3" id="KW-1185">Reference proteome</keyword>
<feature type="compositionally biased region" description="Acidic residues" evidence="1">
    <location>
        <begin position="116"/>
        <end position="127"/>
    </location>
</feature>